<feature type="compositionally biased region" description="Low complexity" evidence="2">
    <location>
        <begin position="409"/>
        <end position="446"/>
    </location>
</feature>
<dbReference type="EMBL" id="BAABHS010000026">
    <property type="protein sequence ID" value="GAA4983442.1"/>
    <property type="molecule type" value="Genomic_DNA"/>
</dbReference>
<feature type="coiled-coil region" evidence="1">
    <location>
        <begin position="40"/>
        <end position="89"/>
    </location>
</feature>
<feature type="transmembrane region" description="Helical" evidence="3">
    <location>
        <begin position="328"/>
        <end position="345"/>
    </location>
</feature>
<keyword evidence="3" id="KW-1133">Transmembrane helix</keyword>
<proteinExistence type="predicted"/>
<organism evidence="4 5">
    <name type="scientific">Yinghuangia aomiensis</name>
    <dbReference type="NCBI Taxonomy" id="676205"/>
    <lineage>
        <taxon>Bacteria</taxon>
        <taxon>Bacillati</taxon>
        <taxon>Actinomycetota</taxon>
        <taxon>Actinomycetes</taxon>
        <taxon>Kitasatosporales</taxon>
        <taxon>Streptomycetaceae</taxon>
        <taxon>Yinghuangia</taxon>
    </lineage>
</organism>
<reference evidence="5" key="1">
    <citation type="journal article" date="2019" name="Int. J. Syst. Evol. Microbiol.">
        <title>The Global Catalogue of Microorganisms (GCM) 10K type strain sequencing project: providing services to taxonomists for standard genome sequencing and annotation.</title>
        <authorList>
            <consortium name="The Broad Institute Genomics Platform"/>
            <consortium name="The Broad Institute Genome Sequencing Center for Infectious Disease"/>
            <person name="Wu L."/>
            <person name="Ma J."/>
        </authorList>
    </citation>
    <scope>NUCLEOTIDE SEQUENCE [LARGE SCALE GENOMIC DNA]</scope>
    <source>
        <strain evidence="5">JCM 17986</strain>
    </source>
</reference>
<feature type="region of interest" description="Disordered" evidence="2">
    <location>
        <begin position="1"/>
        <end position="23"/>
    </location>
</feature>
<feature type="coiled-coil region" evidence="1">
    <location>
        <begin position="196"/>
        <end position="249"/>
    </location>
</feature>
<comment type="caution">
    <text evidence="4">The sequence shown here is derived from an EMBL/GenBank/DDBJ whole genome shotgun (WGS) entry which is preliminary data.</text>
</comment>
<feature type="transmembrane region" description="Helical" evidence="3">
    <location>
        <begin position="297"/>
        <end position="321"/>
    </location>
</feature>
<keyword evidence="5" id="KW-1185">Reference proteome</keyword>
<sequence>MKRPPSLAQMATPGPAPLWTPEPTGLTAALDAKAHATQVVDEAEHAARELLVQAEAEADRVRAEAAADRRSAEAVLKQAETAAAIARDEARQQTVAGREFVARARQTAETIVAEARSTADTVREDASATAARVRGTADTYAARVLDEAESDKQRAQALVDEARGETKRIVDDAHAAASGIVDEAKRRADEAAVTANTEAERVRAEAEAAADALRAQARTAATRITAEATREAQAERDRASAALHEAEAIRAAADESRAELATKLDRLRWRTNVLGRVLPFVALLAAVALTASGEYHLYTWAGFGFFAAFGPVCIDAYVIAAFRRRQEVGWAITVMVLTNVTVHLLPVLPGGWVHIVIRIAVAGLAPVVLWRVHELLHDGSASHPADQHGKHPETLPADVAPVLPEAVSATTERAPREAPAAPSRPTAAAPRKAPRPAAKPAAPASANGSRDHVAAALQLLRDHRGDVSYRAAQQALGCRYDTAKDALDEAKRRYVGGATVLTLPVQSGTTTAEEATPR</sequence>
<evidence type="ECO:0000256" key="2">
    <source>
        <dbReference type="SAM" id="MobiDB-lite"/>
    </source>
</evidence>
<keyword evidence="3" id="KW-0472">Membrane</keyword>
<evidence type="ECO:0000256" key="1">
    <source>
        <dbReference type="SAM" id="Coils"/>
    </source>
</evidence>
<keyword evidence="3" id="KW-0812">Transmembrane</keyword>
<feature type="region of interest" description="Disordered" evidence="2">
    <location>
        <begin position="408"/>
        <end position="450"/>
    </location>
</feature>
<accession>A0ABP9I0K2</accession>
<keyword evidence="1" id="KW-0175">Coiled coil</keyword>
<evidence type="ECO:0000313" key="4">
    <source>
        <dbReference type="EMBL" id="GAA4983442.1"/>
    </source>
</evidence>
<feature type="transmembrane region" description="Helical" evidence="3">
    <location>
        <begin position="273"/>
        <end position="291"/>
    </location>
</feature>
<dbReference type="Proteomes" id="UP001500466">
    <property type="component" value="Unassembled WGS sequence"/>
</dbReference>
<evidence type="ECO:0008006" key="6">
    <source>
        <dbReference type="Google" id="ProtNLM"/>
    </source>
</evidence>
<protein>
    <recommendedName>
        <fullName evidence="6">Large Ala/Glu-rich protein</fullName>
    </recommendedName>
</protein>
<evidence type="ECO:0000313" key="5">
    <source>
        <dbReference type="Proteomes" id="UP001500466"/>
    </source>
</evidence>
<name>A0ABP9I0K2_9ACTN</name>
<evidence type="ECO:0000256" key="3">
    <source>
        <dbReference type="SAM" id="Phobius"/>
    </source>
</evidence>
<gene>
    <name evidence="4" type="ORF">GCM10023205_61620</name>
</gene>